<dbReference type="RefSeq" id="WP_189642498.1">
    <property type="nucleotide sequence ID" value="NZ_BNAL01000008.1"/>
</dbReference>
<evidence type="ECO:0000259" key="1">
    <source>
        <dbReference type="SMART" id="SM00909"/>
    </source>
</evidence>
<name>A0ABQ3K3L4_9DEIO</name>
<comment type="caution">
    <text evidence="2">The sequence shown here is derived from an EMBL/GenBank/DDBJ whole genome shotgun (WGS) entry which is preliminary data.</text>
</comment>
<dbReference type="EMBL" id="BNAL01000008">
    <property type="protein sequence ID" value="GHF99307.1"/>
    <property type="molecule type" value="Genomic_DNA"/>
</dbReference>
<proteinExistence type="predicted"/>
<dbReference type="InterPro" id="IPR019606">
    <property type="entry name" value="GerMN"/>
</dbReference>
<feature type="domain" description="GerMN" evidence="1">
    <location>
        <begin position="80"/>
        <end position="166"/>
    </location>
</feature>
<accession>A0ABQ3K3L4</accession>
<evidence type="ECO:0000313" key="2">
    <source>
        <dbReference type="EMBL" id="GHF99307.1"/>
    </source>
</evidence>
<reference evidence="3" key="1">
    <citation type="journal article" date="2019" name="Int. J. Syst. Evol. Microbiol.">
        <title>The Global Catalogue of Microorganisms (GCM) 10K type strain sequencing project: providing services to taxonomists for standard genome sequencing and annotation.</title>
        <authorList>
            <consortium name="The Broad Institute Genomics Platform"/>
            <consortium name="The Broad Institute Genome Sequencing Center for Infectious Disease"/>
            <person name="Wu L."/>
            <person name="Ma J."/>
        </authorList>
    </citation>
    <scope>NUCLEOTIDE SEQUENCE [LARGE SCALE GENOMIC DNA]</scope>
    <source>
        <strain evidence="3">CGMCC 1.18439</strain>
    </source>
</reference>
<dbReference type="Pfam" id="PF10646">
    <property type="entry name" value="Germane"/>
    <property type="match status" value="1"/>
</dbReference>
<keyword evidence="3" id="KW-1185">Reference proteome</keyword>
<sequence>MKNALSFFNVVAAAVLVLTVAAMSWVNRPPPTPEVPNYVLSERLPVEVPVYYLDAGGQKLVSEKRNVPVVQGEQNAQGTAEAALTVWNQGPTTQALKAAVPSGLPAPRVWLRGDNYFVNLPGEYRNLGYSVSGEYLMLCSMTRTLLENQGLDVTFLVEGKNEATIGQVDLRQPLTRQDCKDL</sequence>
<dbReference type="SMART" id="SM00909">
    <property type="entry name" value="Germane"/>
    <property type="match status" value="1"/>
</dbReference>
<evidence type="ECO:0000313" key="3">
    <source>
        <dbReference type="Proteomes" id="UP000632154"/>
    </source>
</evidence>
<gene>
    <name evidence="2" type="ORF">GCM10017783_09130</name>
</gene>
<protein>
    <recommendedName>
        <fullName evidence="1">GerMN domain-containing protein</fullName>
    </recommendedName>
</protein>
<organism evidence="2 3">
    <name type="scientific">Deinococcus piscis</name>
    <dbReference type="NCBI Taxonomy" id="394230"/>
    <lineage>
        <taxon>Bacteria</taxon>
        <taxon>Thermotogati</taxon>
        <taxon>Deinococcota</taxon>
        <taxon>Deinococci</taxon>
        <taxon>Deinococcales</taxon>
        <taxon>Deinococcaceae</taxon>
        <taxon>Deinococcus</taxon>
    </lineage>
</organism>
<dbReference type="Proteomes" id="UP000632154">
    <property type="component" value="Unassembled WGS sequence"/>
</dbReference>